<dbReference type="SUPFAM" id="SSF52172">
    <property type="entry name" value="CheY-like"/>
    <property type="match status" value="1"/>
</dbReference>
<evidence type="ECO:0000259" key="7">
    <source>
        <dbReference type="PROSITE" id="PS50110"/>
    </source>
</evidence>
<dbReference type="InterPro" id="IPR000792">
    <property type="entry name" value="Tscrpt_reg_LuxR_C"/>
</dbReference>
<reference evidence="8 9" key="1">
    <citation type="submission" date="2018-03" db="EMBL/GenBank/DDBJ databases">
        <title>Comparative analysis of microorganisms from saline springs in Andes Mountain Range, Colombia.</title>
        <authorList>
            <person name="Rubin E."/>
        </authorList>
    </citation>
    <scope>NUCLEOTIDE SEQUENCE [LARGE SCALE GENOMIC DNA]</scope>
    <source>
        <strain evidence="8 9">CG 35</strain>
    </source>
</reference>
<keyword evidence="1 5" id="KW-0597">Phosphoprotein</keyword>
<dbReference type="PANTHER" id="PTHR43214:SF24">
    <property type="entry name" value="TRANSCRIPTIONAL REGULATORY PROTEIN NARL-RELATED"/>
    <property type="match status" value="1"/>
</dbReference>
<evidence type="ECO:0000256" key="2">
    <source>
        <dbReference type="ARBA" id="ARBA00023015"/>
    </source>
</evidence>
<keyword evidence="2" id="KW-0805">Transcription regulation</keyword>
<dbReference type="PROSITE" id="PS50110">
    <property type="entry name" value="RESPONSE_REGULATORY"/>
    <property type="match status" value="1"/>
</dbReference>
<keyword evidence="9" id="KW-1185">Reference proteome</keyword>
<dbReference type="EMBL" id="PVTY01000029">
    <property type="protein sequence ID" value="PRZ11824.1"/>
    <property type="molecule type" value="Genomic_DNA"/>
</dbReference>
<gene>
    <name evidence="8" type="ORF">BCL67_1298</name>
</gene>
<dbReference type="PANTHER" id="PTHR43214">
    <property type="entry name" value="TWO-COMPONENT RESPONSE REGULATOR"/>
    <property type="match status" value="1"/>
</dbReference>
<dbReference type="GO" id="GO:0000160">
    <property type="term" value="P:phosphorelay signal transduction system"/>
    <property type="evidence" value="ECO:0007669"/>
    <property type="project" value="InterPro"/>
</dbReference>
<keyword evidence="4" id="KW-0804">Transcription</keyword>
<keyword evidence="3" id="KW-0238">DNA-binding</keyword>
<feature type="domain" description="HTH luxR-type" evidence="6">
    <location>
        <begin position="145"/>
        <end position="210"/>
    </location>
</feature>
<evidence type="ECO:0000259" key="6">
    <source>
        <dbReference type="PROSITE" id="PS50043"/>
    </source>
</evidence>
<dbReference type="PROSITE" id="PS00622">
    <property type="entry name" value="HTH_LUXR_1"/>
    <property type="match status" value="1"/>
</dbReference>
<dbReference type="SUPFAM" id="SSF46894">
    <property type="entry name" value="C-terminal effector domain of the bipartite response regulators"/>
    <property type="match status" value="1"/>
</dbReference>
<proteinExistence type="predicted"/>
<dbReference type="AlphaFoldDB" id="A0A2T0YAW5"/>
<dbReference type="CDD" id="cd06170">
    <property type="entry name" value="LuxR_C_like"/>
    <property type="match status" value="1"/>
</dbReference>
<dbReference type="SMART" id="SM00448">
    <property type="entry name" value="REC"/>
    <property type="match status" value="1"/>
</dbReference>
<sequence length="215" mass="23248">MIRVLLTDDQHLVRTGLRALLENDSEIEVIGEAGNGEESLDQVKELQPDVVLMDIRMPVMNGVDATSRIKESEPSPAVLILTTFDDDDEVLSAIRAGAAGYLLKDTSGPRLREAVRAVAAGESQLSPQITRKLMDHVASGPPAGDSQDFSVLTERELQVFKAVAQGQTNTEIAAELYLSPATVRTYVSRILTKLDARDRTELAILAHRAGLDGSS</sequence>
<dbReference type="GO" id="GO:0003677">
    <property type="term" value="F:DNA binding"/>
    <property type="evidence" value="ECO:0007669"/>
    <property type="project" value="UniProtKB-KW"/>
</dbReference>
<accession>A0A2T0YAW5</accession>
<name>A0A2T0YAW5_9MICC</name>
<dbReference type="CDD" id="cd17535">
    <property type="entry name" value="REC_NarL-like"/>
    <property type="match status" value="1"/>
</dbReference>
<evidence type="ECO:0000256" key="3">
    <source>
        <dbReference type="ARBA" id="ARBA00023125"/>
    </source>
</evidence>
<dbReference type="Pfam" id="PF00196">
    <property type="entry name" value="GerE"/>
    <property type="match status" value="1"/>
</dbReference>
<dbReference type="InterPro" id="IPR011006">
    <property type="entry name" value="CheY-like_superfamily"/>
</dbReference>
<dbReference type="Proteomes" id="UP000238217">
    <property type="component" value="Unassembled WGS sequence"/>
</dbReference>
<dbReference type="PROSITE" id="PS50043">
    <property type="entry name" value="HTH_LUXR_2"/>
    <property type="match status" value="1"/>
</dbReference>
<dbReference type="InterPro" id="IPR016032">
    <property type="entry name" value="Sig_transdc_resp-reg_C-effctor"/>
</dbReference>
<evidence type="ECO:0000313" key="8">
    <source>
        <dbReference type="EMBL" id="PRZ11824.1"/>
    </source>
</evidence>
<dbReference type="SMART" id="SM00421">
    <property type="entry name" value="HTH_LUXR"/>
    <property type="match status" value="1"/>
</dbReference>
<dbReference type="OrthoDB" id="9808843at2"/>
<feature type="domain" description="Response regulatory" evidence="7">
    <location>
        <begin position="3"/>
        <end position="119"/>
    </location>
</feature>
<dbReference type="Gene3D" id="3.40.50.2300">
    <property type="match status" value="1"/>
</dbReference>
<evidence type="ECO:0000256" key="5">
    <source>
        <dbReference type="PROSITE-ProRule" id="PRU00169"/>
    </source>
</evidence>
<dbReference type="Pfam" id="PF00072">
    <property type="entry name" value="Response_reg"/>
    <property type="match status" value="1"/>
</dbReference>
<dbReference type="InterPro" id="IPR058245">
    <property type="entry name" value="NreC/VraR/RcsB-like_REC"/>
</dbReference>
<dbReference type="GO" id="GO:0006355">
    <property type="term" value="P:regulation of DNA-templated transcription"/>
    <property type="evidence" value="ECO:0007669"/>
    <property type="project" value="InterPro"/>
</dbReference>
<evidence type="ECO:0000313" key="9">
    <source>
        <dbReference type="Proteomes" id="UP000238217"/>
    </source>
</evidence>
<dbReference type="PRINTS" id="PR00038">
    <property type="entry name" value="HTHLUXR"/>
</dbReference>
<feature type="modified residue" description="4-aspartylphosphate" evidence="5">
    <location>
        <position position="54"/>
    </location>
</feature>
<dbReference type="RefSeq" id="WP_106124078.1">
    <property type="nucleotide sequence ID" value="NZ_PVTY01000029.1"/>
</dbReference>
<evidence type="ECO:0000256" key="4">
    <source>
        <dbReference type="ARBA" id="ARBA00023163"/>
    </source>
</evidence>
<comment type="caution">
    <text evidence="8">The sequence shown here is derived from an EMBL/GenBank/DDBJ whole genome shotgun (WGS) entry which is preliminary data.</text>
</comment>
<evidence type="ECO:0000256" key="1">
    <source>
        <dbReference type="ARBA" id="ARBA00022553"/>
    </source>
</evidence>
<dbReference type="InterPro" id="IPR039420">
    <property type="entry name" value="WalR-like"/>
</dbReference>
<dbReference type="InterPro" id="IPR001789">
    <property type="entry name" value="Sig_transdc_resp-reg_receiver"/>
</dbReference>
<protein>
    <submittedName>
        <fullName evidence="8">LuxR family two component transcriptional regulator</fullName>
    </submittedName>
</protein>
<organism evidence="8 9">
    <name type="scientific">Nesterenkonia sandarakina</name>
    <dbReference type="NCBI Taxonomy" id="272918"/>
    <lineage>
        <taxon>Bacteria</taxon>
        <taxon>Bacillati</taxon>
        <taxon>Actinomycetota</taxon>
        <taxon>Actinomycetes</taxon>
        <taxon>Micrococcales</taxon>
        <taxon>Micrococcaceae</taxon>
        <taxon>Nesterenkonia</taxon>
    </lineage>
</organism>